<keyword evidence="11" id="KW-1185">Reference proteome</keyword>
<dbReference type="CDD" id="cd03254">
    <property type="entry name" value="ABCC_Glucan_exporter_like"/>
    <property type="match status" value="1"/>
</dbReference>
<evidence type="ECO:0000256" key="1">
    <source>
        <dbReference type="ARBA" id="ARBA00004651"/>
    </source>
</evidence>
<evidence type="ECO:0000313" key="10">
    <source>
        <dbReference type="EMBL" id="MDR6938971.1"/>
    </source>
</evidence>
<protein>
    <submittedName>
        <fullName evidence="10">ATP-binding cassette subfamily B protein</fullName>
    </submittedName>
</protein>
<dbReference type="Pfam" id="PF00664">
    <property type="entry name" value="ABC_membrane"/>
    <property type="match status" value="1"/>
</dbReference>
<feature type="domain" description="ABC transmembrane type-1" evidence="9">
    <location>
        <begin position="34"/>
        <end position="322"/>
    </location>
</feature>
<evidence type="ECO:0000256" key="4">
    <source>
        <dbReference type="ARBA" id="ARBA00022840"/>
    </source>
</evidence>
<feature type="transmembrane region" description="Helical" evidence="7">
    <location>
        <begin position="155"/>
        <end position="174"/>
    </location>
</feature>
<accession>A0ABU1T271</accession>
<dbReference type="RefSeq" id="WP_309955216.1">
    <property type="nucleotide sequence ID" value="NZ_JAVDUJ010000001.1"/>
</dbReference>
<gene>
    <name evidence="10" type="ORF">J2S36_000514</name>
</gene>
<sequence>MAHNSFDPTAKSKDLKGALKRLGRMLRNDYLRIALITFFLLIFAIGNTAAPMLLGLATNVIVESVKTGQALDFSFLGVLVLWVIAAYAVSSLADFIAGIYIRIVVQDLGYQLRRKAQEKIDRLSLSYIDSHQRGDLISRVTNDIDNITQTLLQTLNNVLASVFMIIGILGMMFWLSWSLALFSLIVFPLGMYALVKILRKSKPEFRAQWKMTGEVSAIVEESFAGHDVVSAYGLEDDFAAVFDKSNQKLFAAGFKGHFYSQLAMPIMGFISNLSFVIIAVFGGYLALSGRMSIGAIQAFIHYSKQLNSPISTIAQVANLIQSGAASSERIFEFLDSDEMEADLLAVNSSNTATIKAAQVENNVSDPHSNAMQKGAISFKNVNFSYESGKPVIKNLSLMVEPGQQIAIVGPTGAGKTTLINLLLRFYEIDAGEILLDGTNTRTMAKSDLRSHMGIVLQDTWLFEGTIRENLAFGADDPSDEQIFAAAKATGIDRLIRQLPEGYNTVLDADATVLSAGEKQLLTIARAYISQPEILILDEATSSVDTRTEMLVQNAMNQLRIGRTSFIIAHRLSTIRDADLIIVMVDGDVVEQGTHDSLLAAKGAYAKLYQAQFAGADSVPGTTEE</sequence>
<dbReference type="SUPFAM" id="SSF90123">
    <property type="entry name" value="ABC transporter transmembrane region"/>
    <property type="match status" value="1"/>
</dbReference>
<proteinExistence type="predicted"/>
<evidence type="ECO:0000256" key="6">
    <source>
        <dbReference type="ARBA" id="ARBA00023136"/>
    </source>
</evidence>
<evidence type="ECO:0000259" key="8">
    <source>
        <dbReference type="PROSITE" id="PS50893"/>
    </source>
</evidence>
<dbReference type="InterPro" id="IPR003593">
    <property type="entry name" value="AAA+_ATPase"/>
</dbReference>
<dbReference type="InterPro" id="IPR039421">
    <property type="entry name" value="Type_1_exporter"/>
</dbReference>
<dbReference type="InterPro" id="IPR036640">
    <property type="entry name" value="ABC1_TM_sf"/>
</dbReference>
<evidence type="ECO:0000256" key="7">
    <source>
        <dbReference type="SAM" id="Phobius"/>
    </source>
</evidence>
<organism evidence="10 11">
    <name type="scientific">Arcanobacterium hippocoleae</name>
    <dbReference type="NCBI Taxonomy" id="149017"/>
    <lineage>
        <taxon>Bacteria</taxon>
        <taxon>Bacillati</taxon>
        <taxon>Actinomycetota</taxon>
        <taxon>Actinomycetes</taxon>
        <taxon>Actinomycetales</taxon>
        <taxon>Actinomycetaceae</taxon>
        <taxon>Arcanobacterium</taxon>
    </lineage>
</organism>
<dbReference type="PANTHER" id="PTHR43394:SF1">
    <property type="entry name" value="ATP-BINDING CASSETTE SUB-FAMILY B MEMBER 10, MITOCHONDRIAL"/>
    <property type="match status" value="1"/>
</dbReference>
<dbReference type="PROSITE" id="PS50893">
    <property type="entry name" value="ABC_TRANSPORTER_2"/>
    <property type="match status" value="1"/>
</dbReference>
<keyword evidence="5 7" id="KW-1133">Transmembrane helix</keyword>
<evidence type="ECO:0000313" key="11">
    <source>
        <dbReference type="Proteomes" id="UP001266099"/>
    </source>
</evidence>
<dbReference type="Proteomes" id="UP001266099">
    <property type="component" value="Unassembled WGS sequence"/>
</dbReference>
<comment type="subcellular location">
    <subcellularLocation>
        <location evidence="1">Cell membrane</location>
        <topology evidence="1">Multi-pass membrane protein</topology>
    </subcellularLocation>
</comment>
<keyword evidence="3" id="KW-0547">Nucleotide-binding</keyword>
<evidence type="ECO:0000256" key="2">
    <source>
        <dbReference type="ARBA" id="ARBA00022692"/>
    </source>
</evidence>
<dbReference type="SMART" id="SM00382">
    <property type="entry name" value="AAA"/>
    <property type="match status" value="1"/>
</dbReference>
<comment type="caution">
    <text evidence="10">The sequence shown here is derived from an EMBL/GenBank/DDBJ whole genome shotgun (WGS) entry which is preliminary data.</text>
</comment>
<dbReference type="Pfam" id="PF00005">
    <property type="entry name" value="ABC_tran"/>
    <property type="match status" value="1"/>
</dbReference>
<feature type="transmembrane region" description="Helical" evidence="7">
    <location>
        <begin position="30"/>
        <end position="54"/>
    </location>
</feature>
<dbReference type="CDD" id="cd18547">
    <property type="entry name" value="ABC_6TM_Tm288_like"/>
    <property type="match status" value="1"/>
</dbReference>
<keyword evidence="4 10" id="KW-0067">ATP-binding</keyword>
<dbReference type="Gene3D" id="1.20.1560.10">
    <property type="entry name" value="ABC transporter type 1, transmembrane domain"/>
    <property type="match status" value="1"/>
</dbReference>
<dbReference type="SUPFAM" id="SSF52540">
    <property type="entry name" value="P-loop containing nucleoside triphosphate hydrolases"/>
    <property type="match status" value="1"/>
</dbReference>
<evidence type="ECO:0000256" key="5">
    <source>
        <dbReference type="ARBA" id="ARBA00022989"/>
    </source>
</evidence>
<dbReference type="InterPro" id="IPR011527">
    <property type="entry name" value="ABC1_TM_dom"/>
</dbReference>
<dbReference type="GO" id="GO:0005524">
    <property type="term" value="F:ATP binding"/>
    <property type="evidence" value="ECO:0007669"/>
    <property type="project" value="UniProtKB-KW"/>
</dbReference>
<dbReference type="PROSITE" id="PS50929">
    <property type="entry name" value="ABC_TM1F"/>
    <property type="match status" value="1"/>
</dbReference>
<feature type="transmembrane region" description="Helical" evidence="7">
    <location>
        <begin position="180"/>
        <end position="198"/>
    </location>
</feature>
<dbReference type="PROSITE" id="PS00211">
    <property type="entry name" value="ABC_TRANSPORTER_1"/>
    <property type="match status" value="1"/>
</dbReference>
<keyword evidence="2 7" id="KW-0812">Transmembrane</keyword>
<evidence type="ECO:0000256" key="3">
    <source>
        <dbReference type="ARBA" id="ARBA00022741"/>
    </source>
</evidence>
<name>A0ABU1T271_9ACTO</name>
<dbReference type="Gene3D" id="3.40.50.300">
    <property type="entry name" value="P-loop containing nucleotide triphosphate hydrolases"/>
    <property type="match status" value="1"/>
</dbReference>
<reference evidence="10 11" key="1">
    <citation type="submission" date="2023-07" db="EMBL/GenBank/DDBJ databases">
        <title>Sequencing the genomes of 1000 actinobacteria strains.</title>
        <authorList>
            <person name="Klenk H.-P."/>
        </authorList>
    </citation>
    <scope>NUCLEOTIDE SEQUENCE [LARGE SCALE GENOMIC DNA]</scope>
    <source>
        <strain evidence="10 11">DSM 15539</strain>
    </source>
</reference>
<feature type="domain" description="ABC transporter" evidence="8">
    <location>
        <begin position="376"/>
        <end position="610"/>
    </location>
</feature>
<dbReference type="InterPro" id="IPR027417">
    <property type="entry name" value="P-loop_NTPase"/>
</dbReference>
<dbReference type="PANTHER" id="PTHR43394">
    <property type="entry name" value="ATP-DEPENDENT PERMEASE MDL1, MITOCHONDRIAL"/>
    <property type="match status" value="1"/>
</dbReference>
<feature type="transmembrane region" description="Helical" evidence="7">
    <location>
        <begin position="74"/>
        <end position="105"/>
    </location>
</feature>
<dbReference type="InterPro" id="IPR017871">
    <property type="entry name" value="ABC_transporter-like_CS"/>
</dbReference>
<keyword evidence="6 7" id="KW-0472">Membrane</keyword>
<dbReference type="InterPro" id="IPR003439">
    <property type="entry name" value="ABC_transporter-like_ATP-bd"/>
</dbReference>
<feature type="transmembrane region" description="Helical" evidence="7">
    <location>
        <begin position="262"/>
        <end position="287"/>
    </location>
</feature>
<evidence type="ECO:0000259" key="9">
    <source>
        <dbReference type="PROSITE" id="PS50929"/>
    </source>
</evidence>
<dbReference type="EMBL" id="JAVDUJ010000001">
    <property type="protein sequence ID" value="MDR6938971.1"/>
    <property type="molecule type" value="Genomic_DNA"/>
</dbReference>